<reference evidence="2 3" key="2">
    <citation type="journal article" date="2014" name="Int. J. Syst. Evol. Microbiol.">
        <title>Complete genome sequence of Corynebacterium casei LMG S-19264T (=DSM 44701T), isolated from a smear-ripened cheese.</title>
        <authorList>
            <consortium name="US DOE Joint Genome Institute (JGI-PGF)"/>
            <person name="Walter F."/>
            <person name="Albersmeier A."/>
            <person name="Kalinowski J."/>
            <person name="Ruckert C."/>
        </authorList>
    </citation>
    <scope>NUCLEOTIDE SEQUENCE [LARGE SCALE GENOMIC DNA]</scope>
    <source>
        <strain evidence="2 3">CGMCC 4.7206</strain>
    </source>
</reference>
<comment type="caution">
    <text evidence="2">The sequence shown here is derived from an EMBL/GenBank/DDBJ whole genome shotgun (WGS) entry which is preliminary data.</text>
</comment>
<gene>
    <name evidence="1" type="ORF">GCM10009545_01910</name>
    <name evidence="2" type="ORF">GCM10011581_25940</name>
</gene>
<keyword evidence="4" id="KW-1185">Reference proteome</keyword>
<organism evidence="2 3">
    <name type="scientific">Saccharopolyspora thermophila</name>
    <dbReference type="NCBI Taxonomy" id="89367"/>
    <lineage>
        <taxon>Bacteria</taxon>
        <taxon>Bacillati</taxon>
        <taxon>Actinomycetota</taxon>
        <taxon>Actinomycetes</taxon>
        <taxon>Pseudonocardiales</taxon>
        <taxon>Pseudonocardiaceae</taxon>
        <taxon>Saccharopolyspora</taxon>
    </lineage>
</organism>
<name>A0A917JWQ7_9PSEU</name>
<accession>A0A917JWQ7</accession>
<dbReference type="Proteomes" id="UP000597989">
    <property type="component" value="Unassembled WGS sequence"/>
</dbReference>
<dbReference type="EMBL" id="BMMT01000008">
    <property type="protein sequence ID" value="GGI87695.1"/>
    <property type="molecule type" value="Genomic_DNA"/>
</dbReference>
<dbReference type="RefSeq" id="WP_188987606.1">
    <property type="nucleotide sequence ID" value="NZ_BAAAHC010000001.1"/>
</dbReference>
<evidence type="ECO:0000313" key="4">
    <source>
        <dbReference type="Proteomes" id="UP001500220"/>
    </source>
</evidence>
<evidence type="ECO:0000313" key="1">
    <source>
        <dbReference type="EMBL" id="GAA0503821.1"/>
    </source>
</evidence>
<protein>
    <submittedName>
        <fullName evidence="2">Uncharacterized protein</fullName>
    </submittedName>
</protein>
<sequence length="83" mass="8959">MSAPNSPTRSHPRVLRPASVDYVELAKLMRSAIVMLGFAVDDLERGLWTPDECDHLADGLEKLVAALRSGDGGRTVIDVGRGE</sequence>
<evidence type="ECO:0000313" key="3">
    <source>
        <dbReference type="Proteomes" id="UP000597989"/>
    </source>
</evidence>
<reference evidence="2" key="4">
    <citation type="submission" date="2020-09" db="EMBL/GenBank/DDBJ databases">
        <authorList>
            <person name="Sun Q."/>
            <person name="Zhou Y."/>
        </authorList>
    </citation>
    <scope>NUCLEOTIDE SEQUENCE</scope>
    <source>
        <strain evidence="2">CGMCC 4.7206</strain>
    </source>
</reference>
<reference evidence="1" key="1">
    <citation type="journal article" date="2014" name="Int. J. Syst. Evol. Microbiol.">
        <title>Complete genome of a new Firmicutes species belonging to the dominant human colonic microbiota ('Ruminococcus bicirculans') reveals two chromosomes and a selective capacity to utilize plant glucans.</title>
        <authorList>
            <consortium name="NISC Comparative Sequencing Program"/>
            <person name="Wegmann U."/>
            <person name="Louis P."/>
            <person name="Goesmann A."/>
            <person name="Henrissat B."/>
            <person name="Duncan S.H."/>
            <person name="Flint H.J."/>
        </authorList>
    </citation>
    <scope>NUCLEOTIDE SEQUENCE</scope>
    <source>
        <strain evidence="1">JCM 10664</strain>
    </source>
</reference>
<proteinExistence type="predicted"/>
<dbReference type="AlphaFoldDB" id="A0A917JWQ7"/>
<dbReference type="Proteomes" id="UP001500220">
    <property type="component" value="Unassembled WGS sequence"/>
</dbReference>
<reference evidence="1" key="5">
    <citation type="submission" date="2023-12" db="EMBL/GenBank/DDBJ databases">
        <authorList>
            <person name="Sun Q."/>
            <person name="Inoue M."/>
        </authorList>
    </citation>
    <scope>NUCLEOTIDE SEQUENCE</scope>
    <source>
        <strain evidence="1">JCM 10664</strain>
    </source>
</reference>
<evidence type="ECO:0000313" key="2">
    <source>
        <dbReference type="EMBL" id="GGI87695.1"/>
    </source>
</evidence>
<reference evidence="4" key="3">
    <citation type="journal article" date="2019" name="Int. J. Syst. Evol. Microbiol.">
        <title>The Global Catalogue of Microorganisms (GCM) 10K type strain sequencing project: providing services to taxonomists for standard genome sequencing and annotation.</title>
        <authorList>
            <consortium name="The Broad Institute Genomics Platform"/>
            <consortium name="The Broad Institute Genome Sequencing Center for Infectious Disease"/>
            <person name="Wu L."/>
            <person name="Ma J."/>
        </authorList>
    </citation>
    <scope>NUCLEOTIDE SEQUENCE [LARGE SCALE GENOMIC DNA]</scope>
    <source>
        <strain evidence="4">JCM 10664</strain>
    </source>
</reference>
<dbReference type="EMBL" id="BAAAHC010000001">
    <property type="protein sequence ID" value="GAA0503821.1"/>
    <property type="molecule type" value="Genomic_DNA"/>
</dbReference>